<dbReference type="Gene3D" id="1.20.1440.60">
    <property type="entry name" value="23S rRNA-intervening sequence"/>
    <property type="match status" value="1"/>
</dbReference>
<dbReference type="PANTHER" id="PTHR38471">
    <property type="entry name" value="FOUR HELIX BUNDLE PROTEIN"/>
    <property type="match status" value="1"/>
</dbReference>
<proteinExistence type="predicted"/>
<dbReference type="PANTHER" id="PTHR38471:SF2">
    <property type="entry name" value="FOUR HELIX BUNDLE PROTEIN"/>
    <property type="match status" value="1"/>
</dbReference>
<sequence>MQKSKIKMQNDRSKFKDDFKKRMYGFTLKLVEFIDKLPDDNVSRRIGDQLLRSGTSILGNYVEGQAASSKKDFTNFFNHSLKSANESKLWFALLRDSKHAAPKDVDWFLMELDEIAKIFASSIITLRGRR</sequence>
<reference evidence="1 2" key="1">
    <citation type="journal article" date="2016" name="Nat. Commun.">
        <title>Thousands of microbial genomes shed light on interconnected biogeochemical processes in an aquifer system.</title>
        <authorList>
            <person name="Anantharaman K."/>
            <person name="Brown C.T."/>
            <person name="Hug L.A."/>
            <person name="Sharon I."/>
            <person name="Castelle C.J."/>
            <person name="Probst A.J."/>
            <person name="Thomas B.C."/>
            <person name="Singh A."/>
            <person name="Wilkins M.J."/>
            <person name="Karaoz U."/>
            <person name="Brodie E.L."/>
            <person name="Williams K.H."/>
            <person name="Hubbard S.S."/>
            <person name="Banfield J.F."/>
        </authorList>
    </citation>
    <scope>NUCLEOTIDE SEQUENCE [LARGE SCALE GENOMIC DNA]</scope>
</reference>
<dbReference type="AlphaFoldDB" id="A0A1G2HFN5"/>
<gene>
    <name evidence="1" type="ORF">A2932_02135</name>
</gene>
<dbReference type="NCBIfam" id="TIGR02436">
    <property type="entry name" value="four helix bundle protein"/>
    <property type="match status" value="1"/>
</dbReference>
<organism evidence="1 2">
    <name type="scientific">Candidatus Spechtbacteria bacterium RIFCSPLOWO2_01_FULL_46_10</name>
    <dbReference type="NCBI Taxonomy" id="1802163"/>
    <lineage>
        <taxon>Bacteria</taxon>
        <taxon>Candidatus Spechtiibacteriota</taxon>
    </lineage>
</organism>
<dbReference type="SUPFAM" id="SSF158446">
    <property type="entry name" value="IVS-encoded protein-like"/>
    <property type="match status" value="1"/>
</dbReference>
<name>A0A1G2HFN5_9BACT</name>
<dbReference type="Proteomes" id="UP000179153">
    <property type="component" value="Unassembled WGS sequence"/>
</dbReference>
<dbReference type="EMBL" id="MHOI01000021">
    <property type="protein sequence ID" value="OGZ61294.1"/>
    <property type="molecule type" value="Genomic_DNA"/>
</dbReference>
<protein>
    <recommendedName>
        <fullName evidence="3">Four helix bundle protein</fullName>
    </recommendedName>
</protein>
<evidence type="ECO:0000313" key="1">
    <source>
        <dbReference type="EMBL" id="OGZ61294.1"/>
    </source>
</evidence>
<evidence type="ECO:0000313" key="2">
    <source>
        <dbReference type="Proteomes" id="UP000179153"/>
    </source>
</evidence>
<dbReference type="Pfam" id="PF05635">
    <property type="entry name" value="23S_rRNA_IVP"/>
    <property type="match status" value="1"/>
</dbReference>
<comment type="caution">
    <text evidence="1">The sequence shown here is derived from an EMBL/GenBank/DDBJ whole genome shotgun (WGS) entry which is preliminary data.</text>
</comment>
<dbReference type="STRING" id="1802163.A2932_02135"/>
<dbReference type="InterPro" id="IPR036583">
    <property type="entry name" value="23S_rRNA_IVS_sf"/>
</dbReference>
<dbReference type="InterPro" id="IPR012657">
    <property type="entry name" value="23S_rRNA-intervening_sequence"/>
</dbReference>
<evidence type="ECO:0008006" key="3">
    <source>
        <dbReference type="Google" id="ProtNLM"/>
    </source>
</evidence>
<accession>A0A1G2HFN5</accession>